<dbReference type="GO" id="GO:0004622">
    <property type="term" value="F:phosphatidylcholine lysophospholipase activity"/>
    <property type="evidence" value="ECO:0007669"/>
    <property type="project" value="TreeGrafter"/>
</dbReference>
<dbReference type="Proteomes" id="UP000297861">
    <property type="component" value="Unassembled WGS sequence"/>
</dbReference>
<evidence type="ECO:0000313" key="2">
    <source>
        <dbReference type="EMBL" id="TFD99215.1"/>
    </source>
</evidence>
<dbReference type="InterPro" id="IPR036514">
    <property type="entry name" value="SGNH_hydro_sf"/>
</dbReference>
<dbReference type="PANTHER" id="PTHR30383">
    <property type="entry name" value="THIOESTERASE 1/PROTEASE 1/LYSOPHOSPHOLIPASE L1"/>
    <property type="match status" value="1"/>
</dbReference>
<organism evidence="2 3">
    <name type="scientific">Dysgonomonas capnocytophagoides</name>
    <dbReference type="NCBI Taxonomy" id="45254"/>
    <lineage>
        <taxon>Bacteria</taxon>
        <taxon>Pseudomonadati</taxon>
        <taxon>Bacteroidota</taxon>
        <taxon>Bacteroidia</taxon>
        <taxon>Bacteroidales</taxon>
        <taxon>Dysgonomonadaceae</taxon>
        <taxon>Dysgonomonas</taxon>
    </lineage>
</organism>
<feature type="domain" description="SGNH hydrolase-type esterase" evidence="1">
    <location>
        <begin position="19"/>
        <end position="189"/>
    </location>
</feature>
<sequence>MLFACLLICTTYSQIKVACVGNSITENWALDQNEKYPSILQRLLGDGYTVRNYGIGGRTMLKSGDHPYWVEDRYKEVLAWNPDIVVIKMGTNDAKPHNWIYKNQFEGDYIQFVNSFRKLAAKPRIYLCYPIPAFEGNSLNVDDRTITNEIIPIVNRVAEKTRSSVIDLYSPLAGKSDYVYDKIHPNVKGTTVMARVIAKEICPRRHFPKPAESKLDVIFIGNSITEGTYLKNPPPTVAALLLDSLGYDVVYRNCGISGYTTYDFLPGGKAFHKVIVAADSIHRSDARLVFSIKLGTNDSASHGTNGAPVSAQQFETNMQSIIDSLHYRYSSAKIILHNALWYSPNTHNSAVYLQEGLNRLQTYRPVISRLAETNQPFVEMGDRKGFDLFRKYYKIYHKPQEGKSGIFYLHPNVEGSKVLGRLWALSIDQVLQKTKH</sequence>
<dbReference type="Pfam" id="PF13472">
    <property type="entry name" value="Lipase_GDSL_2"/>
    <property type="match status" value="2"/>
</dbReference>
<name>A0A4Y8L991_9BACT</name>
<dbReference type="Gene3D" id="3.40.50.1110">
    <property type="entry name" value="SGNH hydrolase"/>
    <property type="match status" value="2"/>
</dbReference>
<accession>A0A4Y8L991</accession>
<dbReference type="SUPFAM" id="SSF52266">
    <property type="entry name" value="SGNH hydrolase"/>
    <property type="match status" value="2"/>
</dbReference>
<comment type="caution">
    <text evidence="2">The sequence shown here is derived from an EMBL/GenBank/DDBJ whole genome shotgun (WGS) entry which is preliminary data.</text>
</comment>
<feature type="domain" description="SGNH hydrolase-type esterase" evidence="1">
    <location>
        <begin position="219"/>
        <end position="417"/>
    </location>
</feature>
<dbReference type="STRING" id="1121485.GCA_000426485_00216"/>
<dbReference type="OrthoDB" id="9796689at2"/>
<gene>
    <name evidence="2" type="ORF">E2605_02690</name>
</gene>
<dbReference type="InterPro" id="IPR051532">
    <property type="entry name" value="Ester_Hydrolysis_Enzymes"/>
</dbReference>
<keyword evidence="3" id="KW-1185">Reference proteome</keyword>
<dbReference type="EMBL" id="SOML01000001">
    <property type="protein sequence ID" value="TFD99215.1"/>
    <property type="molecule type" value="Genomic_DNA"/>
</dbReference>
<evidence type="ECO:0000259" key="1">
    <source>
        <dbReference type="Pfam" id="PF13472"/>
    </source>
</evidence>
<evidence type="ECO:0000313" key="3">
    <source>
        <dbReference type="Proteomes" id="UP000297861"/>
    </source>
</evidence>
<dbReference type="AlphaFoldDB" id="A0A4Y8L991"/>
<dbReference type="PANTHER" id="PTHR30383:SF5">
    <property type="entry name" value="SGNH HYDROLASE-TYPE ESTERASE DOMAIN-CONTAINING PROTEIN"/>
    <property type="match status" value="1"/>
</dbReference>
<dbReference type="InterPro" id="IPR013830">
    <property type="entry name" value="SGNH_hydro"/>
</dbReference>
<protein>
    <recommendedName>
        <fullName evidence="1">SGNH hydrolase-type esterase domain-containing protein</fullName>
    </recommendedName>
</protein>
<proteinExistence type="predicted"/>
<reference evidence="2 3" key="1">
    <citation type="submission" date="2019-03" db="EMBL/GenBank/DDBJ databases">
        <title>San Antonio Military Medical Center submission to MRSN (WRAIR), pending publication.</title>
        <authorList>
            <person name="Blyth D.M."/>
            <person name="Mccarthy S.L."/>
            <person name="Schall S.E."/>
            <person name="Stam J.A."/>
            <person name="Ong A.C."/>
            <person name="Mcgann P.T."/>
        </authorList>
    </citation>
    <scope>NUCLEOTIDE SEQUENCE [LARGE SCALE GENOMIC DNA]</scope>
    <source>
        <strain evidence="2 3">MRSN571793</strain>
    </source>
</reference>